<reference evidence="1 2" key="1">
    <citation type="submission" date="2023-09" db="EMBL/GenBank/DDBJ databases">
        <title>Streptomyces sp. nov.: A antagonism against Alternaria gaisen Producing Streptochlin, Isolated from Tamarix root soil.</title>
        <authorList>
            <person name="Chen Y."/>
        </authorList>
    </citation>
    <scope>NUCLEOTIDE SEQUENCE [LARGE SCALE GENOMIC DNA]</scope>
    <source>
        <strain evidence="1 2">TRM76323</strain>
    </source>
</reference>
<evidence type="ECO:0000313" key="1">
    <source>
        <dbReference type="EMBL" id="MDT9685626.1"/>
    </source>
</evidence>
<comment type="caution">
    <text evidence="1">The sequence shown here is derived from an EMBL/GenBank/DDBJ whole genome shotgun (WGS) entry which is preliminary data.</text>
</comment>
<dbReference type="RefSeq" id="WP_315880669.1">
    <property type="nucleotide sequence ID" value="NZ_JAWCTQ010000044.1"/>
</dbReference>
<organism evidence="1 2">
    <name type="scientific">Streptomyces tamarix</name>
    <dbReference type="NCBI Taxonomy" id="3078565"/>
    <lineage>
        <taxon>Bacteria</taxon>
        <taxon>Bacillati</taxon>
        <taxon>Actinomycetota</taxon>
        <taxon>Actinomycetes</taxon>
        <taxon>Kitasatosporales</taxon>
        <taxon>Streptomycetaceae</taxon>
        <taxon>Streptomyces</taxon>
    </lineage>
</organism>
<dbReference type="EMBL" id="JAWCTQ010000044">
    <property type="protein sequence ID" value="MDT9685626.1"/>
    <property type="molecule type" value="Genomic_DNA"/>
</dbReference>
<dbReference type="Proteomes" id="UP001250181">
    <property type="component" value="Unassembled WGS sequence"/>
</dbReference>
<accession>A0ABU3QSB2</accession>
<proteinExistence type="predicted"/>
<gene>
    <name evidence="1" type="ORF">RND61_26695</name>
</gene>
<keyword evidence="2" id="KW-1185">Reference proteome</keyword>
<protein>
    <submittedName>
        <fullName evidence="1">Uncharacterized protein</fullName>
    </submittedName>
</protein>
<evidence type="ECO:0000313" key="2">
    <source>
        <dbReference type="Proteomes" id="UP001250181"/>
    </source>
</evidence>
<sequence length="115" mass="12730">MTGDRMPYGRWCMEADAADAQREDLVPLAELPGLASGRASLSRALELLQEAPSRPAALDEAREAIRTALEQVPQTGRAQHCHEYRWRSEDAPVCSVKTCGRCAPIRAARDRQDAR</sequence>
<name>A0ABU3QSB2_9ACTN</name>